<dbReference type="Proteomes" id="UP000015347">
    <property type="component" value="Unassembled WGS sequence"/>
</dbReference>
<dbReference type="InterPro" id="IPR014942">
    <property type="entry name" value="AbiEii"/>
</dbReference>
<gene>
    <name evidence="1" type="ORF">Salmuc_03398</name>
</gene>
<dbReference type="Pfam" id="PF08843">
    <property type="entry name" value="AbiEii"/>
    <property type="match status" value="1"/>
</dbReference>
<comment type="caution">
    <text evidence="1">The sequence shown here is derived from an EMBL/GenBank/DDBJ whole genome shotgun (WGS) entry which is preliminary data.</text>
</comment>
<proteinExistence type="predicted"/>
<evidence type="ECO:0000313" key="1">
    <source>
        <dbReference type="EMBL" id="EPX78076.1"/>
    </source>
</evidence>
<dbReference type="AlphaFoldDB" id="S9Q9P6"/>
<name>S9Q9P6_9RHOB</name>
<sequence length="213" mass="23509">MRKVEPDGDIRVTEDEIHVQYAARGPTSDYVRPEVKLEFGARATGEPNETLPLACDAAPHVDGVIFPTASPRVMTAQRTFWEKATAAHVYCLQGRLRGDRFARHWYDLTQLAGAGYADKAMKDRALGAAVAAHKAMFFREKDREDQLIDYAAAVSGNLTLVPEGDARYALAKDYDAMVGDGLLMDAPEPFEELMRTCADLQQRCRDLTTGPGT</sequence>
<accession>S9Q9P6</accession>
<evidence type="ECO:0008006" key="3">
    <source>
        <dbReference type="Google" id="ProtNLM"/>
    </source>
</evidence>
<keyword evidence="2" id="KW-1185">Reference proteome</keyword>
<dbReference type="STRING" id="1123237.Salmuc_03398"/>
<dbReference type="eggNOG" id="COG2253">
    <property type="taxonomic scope" value="Bacteria"/>
</dbReference>
<protein>
    <recommendedName>
        <fullName evidence="3">Nucleotidyl transferase AbiEii toxin, Type IV TA system</fullName>
    </recommendedName>
</protein>
<reference evidence="2" key="1">
    <citation type="journal article" date="2014" name="Stand. Genomic Sci.">
        <title>Genome sequence of the exopolysaccharide-producing Salipiger mucosus type strain (DSM 16094(T)), a moderately halophilic member of the Roseobacter clade.</title>
        <authorList>
            <person name="Riedel T."/>
            <person name="Spring S."/>
            <person name="Fiebig A."/>
            <person name="Petersen J."/>
            <person name="Kyrpides N.C."/>
            <person name="Goker M."/>
            <person name="Klenk H.P."/>
        </authorList>
    </citation>
    <scope>NUCLEOTIDE SEQUENCE [LARGE SCALE GENOMIC DNA]</scope>
    <source>
        <strain evidence="2">DSM 16094</strain>
    </source>
</reference>
<dbReference type="HOGENOM" id="CLU_107930_0_0_5"/>
<organism evidence="1 2">
    <name type="scientific">Salipiger mucosus DSM 16094</name>
    <dbReference type="NCBI Taxonomy" id="1123237"/>
    <lineage>
        <taxon>Bacteria</taxon>
        <taxon>Pseudomonadati</taxon>
        <taxon>Pseudomonadota</taxon>
        <taxon>Alphaproteobacteria</taxon>
        <taxon>Rhodobacterales</taxon>
        <taxon>Roseobacteraceae</taxon>
        <taxon>Salipiger</taxon>
    </lineage>
</organism>
<dbReference type="EMBL" id="APVH01000042">
    <property type="protein sequence ID" value="EPX78076.1"/>
    <property type="molecule type" value="Genomic_DNA"/>
</dbReference>
<evidence type="ECO:0000313" key="2">
    <source>
        <dbReference type="Proteomes" id="UP000015347"/>
    </source>
</evidence>